<proteinExistence type="predicted"/>
<organism evidence="2">
    <name type="scientific">Rhizophora mucronata</name>
    <name type="common">Asiatic mangrove</name>
    <dbReference type="NCBI Taxonomy" id="61149"/>
    <lineage>
        <taxon>Eukaryota</taxon>
        <taxon>Viridiplantae</taxon>
        <taxon>Streptophyta</taxon>
        <taxon>Embryophyta</taxon>
        <taxon>Tracheophyta</taxon>
        <taxon>Spermatophyta</taxon>
        <taxon>Magnoliopsida</taxon>
        <taxon>eudicotyledons</taxon>
        <taxon>Gunneridae</taxon>
        <taxon>Pentapetalae</taxon>
        <taxon>rosids</taxon>
        <taxon>fabids</taxon>
        <taxon>Malpighiales</taxon>
        <taxon>Rhizophoraceae</taxon>
        <taxon>Rhizophora</taxon>
    </lineage>
</organism>
<reference evidence="2" key="1">
    <citation type="submission" date="2018-02" db="EMBL/GenBank/DDBJ databases">
        <title>Rhizophora mucronata_Transcriptome.</title>
        <authorList>
            <person name="Meera S.P."/>
            <person name="Sreeshan A."/>
            <person name="Augustine A."/>
        </authorList>
    </citation>
    <scope>NUCLEOTIDE SEQUENCE</scope>
    <source>
        <tissue evidence="2">Leaf</tissue>
    </source>
</reference>
<name>A0A2P2QI90_RHIMU</name>
<feature type="compositionally biased region" description="Basic residues" evidence="1">
    <location>
        <begin position="29"/>
        <end position="39"/>
    </location>
</feature>
<evidence type="ECO:0000313" key="2">
    <source>
        <dbReference type="EMBL" id="MBX66718.1"/>
    </source>
</evidence>
<dbReference type="AlphaFoldDB" id="A0A2P2QI90"/>
<accession>A0A2P2QI90</accession>
<sequence length="39" mass="4845">MEDGGEERYKIDFVQGERKGKVKEENKRETHRRRRKQKI</sequence>
<dbReference type="EMBL" id="GGEC01086234">
    <property type="protein sequence ID" value="MBX66718.1"/>
    <property type="molecule type" value="Transcribed_RNA"/>
</dbReference>
<feature type="compositionally biased region" description="Basic and acidic residues" evidence="1">
    <location>
        <begin position="1"/>
        <end position="28"/>
    </location>
</feature>
<evidence type="ECO:0000256" key="1">
    <source>
        <dbReference type="SAM" id="MobiDB-lite"/>
    </source>
</evidence>
<protein>
    <submittedName>
        <fullName evidence="2">Uncharacterized protein</fullName>
    </submittedName>
</protein>
<feature type="region of interest" description="Disordered" evidence="1">
    <location>
        <begin position="1"/>
        <end position="39"/>
    </location>
</feature>